<accession>A0A6N7ELX6</accession>
<keyword evidence="3" id="KW-1185">Reference proteome</keyword>
<organism evidence="2 3">
    <name type="scientific">Georgenia subflava</name>
    <dbReference type="NCBI Taxonomy" id="1622177"/>
    <lineage>
        <taxon>Bacteria</taxon>
        <taxon>Bacillati</taxon>
        <taxon>Actinomycetota</taxon>
        <taxon>Actinomycetes</taxon>
        <taxon>Micrococcales</taxon>
        <taxon>Bogoriellaceae</taxon>
        <taxon>Georgenia</taxon>
    </lineage>
</organism>
<name>A0A6N7ELX6_9MICO</name>
<comment type="caution">
    <text evidence="2">The sequence shown here is derived from an EMBL/GenBank/DDBJ whole genome shotgun (WGS) entry which is preliminary data.</text>
</comment>
<sequence>MDPTPVSEPVAPVTPGSAPRPVADRTAGRVGSVDERRPAGPVRESDTGGTGDDGRPGDPGDDGLPGGPG</sequence>
<feature type="compositionally biased region" description="Basic and acidic residues" evidence="1">
    <location>
        <begin position="22"/>
        <end position="58"/>
    </location>
</feature>
<feature type="non-terminal residue" evidence="2">
    <location>
        <position position="69"/>
    </location>
</feature>
<protein>
    <submittedName>
        <fullName evidence="2">Uncharacterized protein</fullName>
    </submittedName>
</protein>
<dbReference type="AlphaFoldDB" id="A0A6N7ELX6"/>
<reference evidence="2 3" key="1">
    <citation type="submission" date="2019-10" db="EMBL/GenBank/DDBJ databases">
        <title>Georgenia wutianyii sp. nov. and Georgenia yuyongxinii sp. nov. isolated from plateau pika (Ochotona curzoniae) in the Qinghai-Tibet plateau of China.</title>
        <authorList>
            <person name="Tian Z."/>
        </authorList>
    </citation>
    <scope>NUCLEOTIDE SEQUENCE [LARGE SCALE GENOMIC DNA]</scope>
    <source>
        <strain evidence="2 3">JCM 19765</strain>
    </source>
</reference>
<feature type="region of interest" description="Disordered" evidence="1">
    <location>
        <begin position="1"/>
        <end position="69"/>
    </location>
</feature>
<gene>
    <name evidence="2" type="ORF">GB881_12480</name>
</gene>
<evidence type="ECO:0000313" key="2">
    <source>
        <dbReference type="EMBL" id="MPV37847.1"/>
    </source>
</evidence>
<dbReference type="EMBL" id="WHPC01000051">
    <property type="protein sequence ID" value="MPV37847.1"/>
    <property type="molecule type" value="Genomic_DNA"/>
</dbReference>
<evidence type="ECO:0000256" key="1">
    <source>
        <dbReference type="SAM" id="MobiDB-lite"/>
    </source>
</evidence>
<dbReference type="Proteomes" id="UP000437709">
    <property type="component" value="Unassembled WGS sequence"/>
</dbReference>
<evidence type="ECO:0000313" key="3">
    <source>
        <dbReference type="Proteomes" id="UP000437709"/>
    </source>
</evidence>
<proteinExistence type="predicted"/>